<keyword evidence="4" id="KW-1185">Reference proteome</keyword>
<evidence type="ECO:0008006" key="5">
    <source>
        <dbReference type="Google" id="ProtNLM"/>
    </source>
</evidence>
<proteinExistence type="predicted"/>
<dbReference type="AlphaFoldDB" id="A0A7D7L0Y5"/>
<feature type="transmembrane region" description="Helical" evidence="2">
    <location>
        <begin position="48"/>
        <end position="69"/>
    </location>
</feature>
<dbReference type="Proteomes" id="UP000216825">
    <property type="component" value="Chromosome"/>
</dbReference>
<dbReference type="KEGG" id="kvr:CIB50_0001954"/>
<dbReference type="Pfam" id="PF09534">
    <property type="entry name" value="Trp_oprn_chp"/>
    <property type="match status" value="1"/>
</dbReference>
<dbReference type="EMBL" id="CP059343">
    <property type="protein sequence ID" value="QMS57227.1"/>
    <property type="molecule type" value="Genomic_DNA"/>
</dbReference>
<keyword evidence="2" id="KW-0812">Transmembrane</keyword>
<reference evidence="3 4" key="2">
    <citation type="submission" date="2020-07" db="EMBL/GenBank/DDBJ databases">
        <title>Genome of starter culture bacteria Kocuria salsicia reveals its technological properties and safety for usage in meat industry.</title>
        <authorList>
            <person name="Michael M."/>
            <person name="Konstantin K."/>
            <person name="Evgenii K."/>
            <person name="Galina S."/>
            <person name="Oksana K."/>
            <person name="Andrei L."/>
        </authorList>
    </citation>
    <scope>NUCLEOTIDE SEQUENCE [LARGE SCALE GENOMIC DNA]</scope>
    <source>
        <strain evidence="3 4">80</strain>
    </source>
</reference>
<evidence type="ECO:0000313" key="4">
    <source>
        <dbReference type="Proteomes" id="UP000216825"/>
    </source>
</evidence>
<protein>
    <recommendedName>
        <fullName evidence="5">Tryptophan-associated transmembrane protein</fullName>
    </recommendedName>
</protein>
<feature type="compositionally biased region" description="Low complexity" evidence="1">
    <location>
        <begin position="174"/>
        <end position="187"/>
    </location>
</feature>
<evidence type="ECO:0000313" key="3">
    <source>
        <dbReference type="EMBL" id="QMS57227.1"/>
    </source>
</evidence>
<name>A0A7D7L0Y5_KOCVA</name>
<feature type="transmembrane region" description="Helical" evidence="2">
    <location>
        <begin position="125"/>
        <end position="147"/>
    </location>
</feature>
<dbReference type="InterPro" id="IPR019051">
    <property type="entry name" value="Trp_biosyn_TM_oprn/chp"/>
</dbReference>
<keyword evidence="2" id="KW-0472">Membrane</keyword>
<accession>A0A7D7L0Y5</accession>
<feature type="transmembrane region" description="Helical" evidence="2">
    <location>
        <begin position="76"/>
        <end position="95"/>
    </location>
</feature>
<evidence type="ECO:0000256" key="1">
    <source>
        <dbReference type="SAM" id="MobiDB-lite"/>
    </source>
</evidence>
<evidence type="ECO:0000256" key="2">
    <source>
        <dbReference type="SAM" id="Phobius"/>
    </source>
</evidence>
<reference evidence="4" key="1">
    <citation type="submission" date="2017-08" db="EMBL/GenBank/DDBJ databases">
        <title>Draft Genome Sequence of Kocuria varians 80.</title>
        <authorList>
            <person name="Minaev M."/>
            <person name="Kurbakov K.A."/>
            <person name="Solodovnikova G.I."/>
            <person name="Kuznetsova O.A."/>
            <person name="Lisitsyn A.B."/>
        </authorList>
    </citation>
    <scope>NUCLEOTIDE SEQUENCE [LARGE SCALE GENOMIC DNA]</scope>
    <source>
        <strain evidence="4">80</strain>
    </source>
</reference>
<keyword evidence="2" id="KW-1133">Transmembrane helix</keyword>
<organism evidence="3 4">
    <name type="scientific">Kocuria varians</name>
    <name type="common">Micrococcus varians</name>
    <dbReference type="NCBI Taxonomy" id="1272"/>
    <lineage>
        <taxon>Bacteria</taxon>
        <taxon>Bacillati</taxon>
        <taxon>Actinomycetota</taxon>
        <taxon>Actinomycetes</taxon>
        <taxon>Micrococcales</taxon>
        <taxon>Micrococcaceae</taxon>
        <taxon>Kocuria</taxon>
    </lineage>
</organism>
<dbReference type="RefSeq" id="WP_094394058.1">
    <property type="nucleotide sequence ID" value="NZ_CP059343.1"/>
</dbReference>
<feature type="region of interest" description="Disordered" evidence="1">
    <location>
        <begin position="165"/>
        <end position="222"/>
    </location>
</feature>
<sequence>MLRRTAPAVLVTLLCALALFGTTTQTWIHAGVTTSLQPVTVDVTGSDAAPAVTALGLVAAVAAVASVLGGRWLRSVVGVVVALAGAGAVVAVLAVTTDARAAAQPTVGTRTGVINEGGDYALTGWPWGAVAAAVLLGLCGVWLVLVAQRVRRQASQRYDRAAVTGAGAQGGNGEAPATATSGTPAPGDVGTPTTVGQAQAAEHADDIDTWDALTRGEDPTGD</sequence>
<gene>
    <name evidence="3" type="ORF">CIB50_0001954</name>
</gene>